<dbReference type="AlphaFoldDB" id="A0A5M9JAS0"/>
<dbReference type="Proteomes" id="UP000322873">
    <property type="component" value="Unassembled WGS sequence"/>
</dbReference>
<protein>
    <submittedName>
        <fullName evidence="1">Uncharacterized protein</fullName>
    </submittedName>
</protein>
<name>A0A5M9JAS0_MONFR</name>
<reference evidence="1 2" key="1">
    <citation type="submission" date="2019-06" db="EMBL/GenBank/DDBJ databases">
        <title>Genome Sequence of the Brown Rot Fungal Pathogen Monilinia fructicola.</title>
        <authorList>
            <person name="De Miccolis Angelini R.M."/>
            <person name="Landi L."/>
            <person name="Abate D."/>
            <person name="Pollastro S."/>
            <person name="Romanazzi G."/>
            <person name="Faretra F."/>
        </authorList>
    </citation>
    <scope>NUCLEOTIDE SEQUENCE [LARGE SCALE GENOMIC DNA]</scope>
    <source>
        <strain evidence="1 2">Mfrc123</strain>
    </source>
</reference>
<proteinExistence type="predicted"/>
<evidence type="ECO:0000313" key="2">
    <source>
        <dbReference type="Proteomes" id="UP000322873"/>
    </source>
</evidence>
<organism evidence="1 2">
    <name type="scientific">Monilinia fructicola</name>
    <name type="common">Brown rot fungus</name>
    <name type="synonym">Ciboria fructicola</name>
    <dbReference type="NCBI Taxonomy" id="38448"/>
    <lineage>
        <taxon>Eukaryota</taxon>
        <taxon>Fungi</taxon>
        <taxon>Dikarya</taxon>
        <taxon>Ascomycota</taxon>
        <taxon>Pezizomycotina</taxon>
        <taxon>Leotiomycetes</taxon>
        <taxon>Helotiales</taxon>
        <taxon>Sclerotiniaceae</taxon>
        <taxon>Monilinia</taxon>
    </lineage>
</organism>
<gene>
    <name evidence="1" type="ORF">EYC84_009683</name>
</gene>
<keyword evidence="2" id="KW-1185">Reference proteome</keyword>
<comment type="caution">
    <text evidence="1">The sequence shown here is derived from an EMBL/GenBank/DDBJ whole genome shotgun (WGS) entry which is preliminary data.</text>
</comment>
<dbReference type="EMBL" id="VICG01000013">
    <property type="protein sequence ID" value="KAA8565867.1"/>
    <property type="molecule type" value="Genomic_DNA"/>
</dbReference>
<sequence>MSTILWLRFVFTSSSVNTNHLKIHLKIAHNNILNSVQTPYNYFPECVWYLSLSFRSQSIKDPKCFGQKRLYPTPPIHSILTKQVSKNNPFGCVPYIQMKPVPPRAS</sequence>
<accession>A0A5M9JAS0</accession>
<evidence type="ECO:0000313" key="1">
    <source>
        <dbReference type="EMBL" id="KAA8565867.1"/>
    </source>
</evidence>